<dbReference type="Pfam" id="PF02254">
    <property type="entry name" value="TrkA_N"/>
    <property type="match status" value="1"/>
</dbReference>
<dbReference type="RefSeq" id="WP_092699513.1">
    <property type="nucleotide sequence ID" value="NZ_FNFC01000003.1"/>
</dbReference>
<organism evidence="4 5">
    <name type="scientific">Halovenus aranensis</name>
    <dbReference type="NCBI Taxonomy" id="890420"/>
    <lineage>
        <taxon>Archaea</taxon>
        <taxon>Methanobacteriati</taxon>
        <taxon>Methanobacteriota</taxon>
        <taxon>Stenosarchaea group</taxon>
        <taxon>Halobacteria</taxon>
        <taxon>Halobacteriales</taxon>
        <taxon>Haloarculaceae</taxon>
        <taxon>Halovenus</taxon>
    </lineage>
</organism>
<evidence type="ECO:0000313" key="4">
    <source>
        <dbReference type="EMBL" id="SDJ39678.1"/>
    </source>
</evidence>
<dbReference type="Pfam" id="PF07885">
    <property type="entry name" value="Ion_trans_2"/>
    <property type="match status" value="1"/>
</dbReference>
<dbReference type="GO" id="GO:0005886">
    <property type="term" value="C:plasma membrane"/>
    <property type="evidence" value="ECO:0007669"/>
    <property type="project" value="UniProtKB-SubCell"/>
</dbReference>
<keyword evidence="5" id="KW-1185">Reference proteome</keyword>
<evidence type="ECO:0000313" key="5">
    <source>
        <dbReference type="Proteomes" id="UP000198856"/>
    </source>
</evidence>
<protein>
    <submittedName>
        <fullName evidence="4">Voltage-gated potassium channel</fullName>
    </submittedName>
</protein>
<dbReference type="InterPro" id="IPR013099">
    <property type="entry name" value="K_chnl_dom"/>
</dbReference>
<evidence type="ECO:0000259" key="3">
    <source>
        <dbReference type="PROSITE" id="PS51201"/>
    </source>
</evidence>
<keyword evidence="2" id="KW-1133">Transmembrane helix</keyword>
<dbReference type="GO" id="GO:0034220">
    <property type="term" value="P:monoatomic ion transmembrane transport"/>
    <property type="evidence" value="ECO:0007669"/>
    <property type="project" value="UniProtKB-KW"/>
</dbReference>
<accession>A0A1G8TDU0</accession>
<dbReference type="Proteomes" id="UP000198856">
    <property type="component" value="Unassembled WGS sequence"/>
</dbReference>
<feature type="transmembrane region" description="Helical" evidence="2">
    <location>
        <begin position="105"/>
        <end position="123"/>
    </location>
</feature>
<keyword evidence="4" id="KW-0813">Transport</keyword>
<dbReference type="SUPFAM" id="SSF81324">
    <property type="entry name" value="Voltage-gated potassium channels"/>
    <property type="match status" value="1"/>
</dbReference>
<dbReference type="InterPro" id="IPR050721">
    <property type="entry name" value="Trk_Ktr_HKT_K-transport"/>
</dbReference>
<comment type="subcellular location">
    <subcellularLocation>
        <location evidence="1">Cell membrane</location>
        <topology evidence="1">Multi-pass membrane protein</topology>
    </subcellularLocation>
</comment>
<reference evidence="4 5" key="1">
    <citation type="submission" date="2016-10" db="EMBL/GenBank/DDBJ databases">
        <authorList>
            <person name="de Groot N.N."/>
        </authorList>
    </citation>
    <scope>NUCLEOTIDE SEQUENCE [LARGE SCALE GENOMIC DNA]</scope>
    <source>
        <strain evidence="4 5">IBRC-M10015</strain>
    </source>
</reference>
<feature type="transmembrane region" description="Helical" evidence="2">
    <location>
        <begin position="12"/>
        <end position="32"/>
    </location>
</feature>
<evidence type="ECO:0000256" key="1">
    <source>
        <dbReference type="ARBA" id="ARBA00004651"/>
    </source>
</evidence>
<dbReference type="PROSITE" id="PS51201">
    <property type="entry name" value="RCK_N"/>
    <property type="match status" value="1"/>
</dbReference>
<dbReference type="InterPro" id="IPR036291">
    <property type="entry name" value="NAD(P)-bd_dom_sf"/>
</dbReference>
<feature type="transmembrane region" description="Helical" evidence="2">
    <location>
        <begin position="52"/>
        <end position="71"/>
    </location>
</feature>
<dbReference type="PANTHER" id="PTHR43833:SF9">
    <property type="entry name" value="POTASSIUM CHANNEL PROTEIN YUGO-RELATED"/>
    <property type="match status" value="1"/>
</dbReference>
<dbReference type="EMBL" id="FNFC01000003">
    <property type="protein sequence ID" value="SDJ39678.1"/>
    <property type="molecule type" value="Genomic_DNA"/>
</dbReference>
<gene>
    <name evidence="4" type="ORF">SAMN05216226_10312</name>
</gene>
<dbReference type="STRING" id="890420.SAMN05216226_10312"/>
<feature type="transmembrane region" description="Helical" evidence="2">
    <location>
        <begin position="83"/>
        <end position="99"/>
    </location>
</feature>
<dbReference type="OrthoDB" id="56871at2157"/>
<keyword evidence="2" id="KW-0812">Transmembrane</keyword>
<feature type="transmembrane region" description="Helical" evidence="2">
    <location>
        <begin position="135"/>
        <end position="157"/>
    </location>
</feature>
<feature type="transmembrane region" description="Helical" evidence="2">
    <location>
        <begin position="193"/>
        <end position="216"/>
    </location>
</feature>
<dbReference type="Gene3D" id="1.10.287.70">
    <property type="match status" value="1"/>
</dbReference>
<dbReference type="AlphaFoldDB" id="A0A1G8TDU0"/>
<evidence type="ECO:0000256" key="2">
    <source>
        <dbReference type="SAM" id="Phobius"/>
    </source>
</evidence>
<keyword evidence="4" id="KW-0407">Ion channel</keyword>
<feature type="domain" description="RCK N-terminal" evidence="3">
    <location>
        <begin position="240"/>
        <end position="354"/>
    </location>
</feature>
<name>A0A1G8TDU0_9EURY</name>
<dbReference type="SUPFAM" id="SSF51735">
    <property type="entry name" value="NAD(P)-binding Rossmann-fold domains"/>
    <property type="match status" value="1"/>
</dbReference>
<keyword evidence="2" id="KW-0472">Membrane</keyword>
<dbReference type="GO" id="GO:0006813">
    <property type="term" value="P:potassium ion transport"/>
    <property type="evidence" value="ECO:0007669"/>
    <property type="project" value="InterPro"/>
</dbReference>
<dbReference type="InterPro" id="IPR003148">
    <property type="entry name" value="RCK_N"/>
</dbReference>
<dbReference type="PANTHER" id="PTHR43833">
    <property type="entry name" value="POTASSIUM CHANNEL PROTEIN 2-RELATED-RELATED"/>
    <property type="match status" value="1"/>
</dbReference>
<dbReference type="Gene3D" id="3.40.50.720">
    <property type="entry name" value="NAD(P)-binding Rossmann-like Domain"/>
    <property type="match status" value="1"/>
</dbReference>
<keyword evidence="4" id="KW-0406">Ion transport</keyword>
<proteinExistence type="predicted"/>
<sequence>MADSTRRIHRLVGVRAAVTLAVSSALLSLATGLANITTGVVVGPLSSYIPEIVQQTAGFTGTLTGFVLLLFSRQLYRRLRVGWYGTVVLLPVAAIQGIVQASVYSLPLVILSLLALPIVAVNYSRFDRPITFSNAQIAAVLALVGTLAYGTVGSFTLREEFVEIESVTDAFYYTIVTASTVGYGDITPTSEEATLFSVSLVVLGTVSFAVALGSVLGPALEARFERALGTMTETEYDLLEDHIVVLGYGELTEPLLEELSDVRFVVVTDDAEQARRLRERDVGVHIGNPSDQEPLESVAIDRARAVIVATNNDAEDALAILTARELNPAARIVAGATSRDNVDKLRRAGADTVLSPAVIGGQLLVRSALSGEDVEGLTETLLDEG</sequence>